<feature type="region of interest" description="Disordered" evidence="1">
    <location>
        <begin position="520"/>
        <end position="597"/>
    </location>
</feature>
<feature type="domain" description="PDZ" evidence="3">
    <location>
        <begin position="1213"/>
        <end position="1280"/>
    </location>
</feature>
<feature type="domain" description="PDZ" evidence="3">
    <location>
        <begin position="293"/>
        <end position="375"/>
    </location>
</feature>
<keyword evidence="2" id="KW-0812">Transmembrane</keyword>
<feature type="region of interest" description="Disordered" evidence="1">
    <location>
        <begin position="461"/>
        <end position="504"/>
    </location>
</feature>
<feature type="transmembrane region" description="Helical" evidence="2">
    <location>
        <begin position="927"/>
        <end position="946"/>
    </location>
</feature>
<evidence type="ECO:0000313" key="5">
    <source>
        <dbReference type="Proteomes" id="UP000186817"/>
    </source>
</evidence>
<dbReference type="InterPro" id="IPR036034">
    <property type="entry name" value="PDZ_sf"/>
</dbReference>
<dbReference type="PROSITE" id="PS50106">
    <property type="entry name" value="PDZ"/>
    <property type="match status" value="3"/>
</dbReference>
<feature type="transmembrane region" description="Helical" evidence="2">
    <location>
        <begin position="1125"/>
        <end position="1146"/>
    </location>
</feature>
<feature type="transmembrane region" description="Helical" evidence="2">
    <location>
        <begin position="824"/>
        <end position="846"/>
    </location>
</feature>
<feature type="domain" description="PDZ" evidence="3">
    <location>
        <begin position="385"/>
        <end position="453"/>
    </location>
</feature>
<keyword evidence="2" id="KW-1133">Transmembrane helix</keyword>
<dbReference type="EMBL" id="LSRX01000516">
    <property type="protein sequence ID" value="OLP95113.1"/>
    <property type="molecule type" value="Genomic_DNA"/>
</dbReference>
<name>A0A1Q9DIX9_SYMMI</name>
<feature type="transmembrane region" description="Helical" evidence="2">
    <location>
        <begin position="757"/>
        <end position="778"/>
    </location>
</feature>
<feature type="transmembrane region" description="Helical" evidence="2">
    <location>
        <begin position="784"/>
        <end position="803"/>
    </location>
</feature>
<evidence type="ECO:0000313" key="4">
    <source>
        <dbReference type="EMBL" id="OLP95113.1"/>
    </source>
</evidence>
<comment type="caution">
    <text evidence="4">The sequence shown here is derived from an EMBL/GenBank/DDBJ whole genome shotgun (WGS) entry which is preliminary data.</text>
</comment>
<proteinExistence type="predicted"/>
<dbReference type="Gene3D" id="2.30.42.10">
    <property type="match status" value="2"/>
</dbReference>
<keyword evidence="5" id="KW-1185">Reference proteome</keyword>
<evidence type="ECO:0000256" key="2">
    <source>
        <dbReference type="SAM" id="Phobius"/>
    </source>
</evidence>
<dbReference type="Pfam" id="PF00595">
    <property type="entry name" value="PDZ"/>
    <property type="match status" value="1"/>
</dbReference>
<organism evidence="4 5">
    <name type="scientific">Symbiodinium microadriaticum</name>
    <name type="common">Dinoflagellate</name>
    <name type="synonym">Zooxanthella microadriatica</name>
    <dbReference type="NCBI Taxonomy" id="2951"/>
    <lineage>
        <taxon>Eukaryota</taxon>
        <taxon>Sar</taxon>
        <taxon>Alveolata</taxon>
        <taxon>Dinophyceae</taxon>
        <taxon>Suessiales</taxon>
        <taxon>Symbiodiniaceae</taxon>
        <taxon>Symbiodinium</taxon>
    </lineage>
</organism>
<dbReference type="Proteomes" id="UP000186817">
    <property type="component" value="Unassembled WGS sequence"/>
</dbReference>
<evidence type="ECO:0000259" key="3">
    <source>
        <dbReference type="PROSITE" id="PS50106"/>
    </source>
</evidence>
<reference evidence="4 5" key="1">
    <citation type="submission" date="2016-02" db="EMBL/GenBank/DDBJ databases">
        <title>Genome analysis of coral dinoflagellate symbionts highlights evolutionary adaptations to a symbiotic lifestyle.</title>
        <authorList>
            <person name="Aranda M."/>
            <person name="Li Y."/>
            <person name="Liew Y.J."/>
            <person name="Baumgarten S."/>
            <person name="Simakov O."/>
            <person name="Wilson M."/>
            <person name="Piel J."/>
            <person name="Ashoor H."/>
            <person name="Bougouffa S."/>
            <person name="Bajic V.B."/>
            <person name="Ryu T."/>
            <person name="Ravasi T."/>
            <person name="Bayer T."/>
            <person name="Micklem G."/>
            <person name="Kim H."/>
            <person name="Bhak J."/>
            <person name="Lajeunesse T.C."/>
            <person name="Voolstra C.R."/>
        </authorList>
    </citation>
    <scope>NUCLEOTIDE SEQUENCE [LARGE SCALE GENOMIC DNA]</scope>
    <source>
        <strain evidence="4 5">CCMP2467</strain>
    </source>
</reference>
<gene>
    <name evidence="4" type="ORF">AK812_SmicGene22805</name>
</gene>
<feature type="transmembrane region" description="Helical" evidence="2">
    <location>
        <begin position="898"/>
        <end position="921"/>
    </location>
</feature>
<dbReference type="SMART" id="SM00228">
    <property type="entry name" value="PDZ"/>
    <property type="match status" value="3"/>
</dbReference>
<sequence length="1491" mass="162499">MALVVILHFCSESGCRGPVVGEGDVLESMEEGVLQTRRSLRLVRSARDLASSGGALVFLLPGQESDSRSLYEAAHKTSRIVDQNPLKHVEGSGSPCTFGLSLQCDEPELSATPPESWALLGVGSVVSLQPSEPPEDETAEGSVAMSALQLMRRLGLSETQTEEAWAVLQKEKLETVDALRHIWSHTSDGRWQSPGFINNEKTPTASAAAATATLAATALSLDSNVKDELMFGAKLQGGSYFESEMGVSYGKMQVPPKELCIAAGARRLRSAPEEGKPWAQPSPVRMKQVHTGILELVATGAHGHLGFEAMHSAKSNAMEVVKVEAGTWAQRMRVRLGDHLLSIDSTAVASFTEEGLLEAIRGRTRPARLRFRRLGQDGLDEDQRRLEVIATEGDVDLGFQTTGEPPGEVFVSKVLPGSWAAQRGLQERDELVAVAGHPVSSLKGEAFAKQLKSVRPLRLRFHLAPGGPQPPRTKSKPEPKIKAEPEVKEAPEAQPKAKAKGRLGRAKLAQMLVGDLMQGRGQEEELGDVSPERSVQAPSSPVTPAQSSSARPPSPPKPSAPVAKRSPPPPAPPKAKAGDSVRPSEREAPRAGLRTQAADGQVQWKNWFYLLLLCTARPTPQLPASEPVPLPRQSPEERAGKHAFGSVALCLPTVRDTVVASLIVMIFLSAGLIVLTFSEQGLPGASKTYGTSLSLRVVGWAILYYIPVHCIAVSNIRGFMLFGNSPGNSVCICSRTAFGPTASADYAAERGSSSRHAWFGAVLWHILFFVLYSSFFLIYCGEEYQHPGFVLTYGVGHVVIIAIDEGLGTRMRPPARDEKYASKIGPGAMGPSLVGFFIGTSCYGIAKRHAGAWLGVLMPALLTTYEQLTLYASTRAFLTHFVQEKDARREYADTNQGIILSLAIAMIHALAEGARLTLILVDLAQTSSQFGFLVPIGCGMVWNIMIRAGVLDKALVVLTCGWRTPNNCGLVLQEVKYCMGYCRFFAVAAIALARFCTGNEVLPQSQEPLGWAVVSMLVAEMIEDLVSWVLVRGGLRVHPEPRQITDEEVEILVVNEMKTSQGSLASFSPPFKAVVPRAWLADTADDVATTPTTPRLSAEMRQKCWKIRAALDFSYKEAEFQKLPFWAHFSAIAMAQFHTVLFIIILSNGASYVFGLCPESGYTGVGRGLLWWPVTNPGELCADPDLNPTRSDSECCIGVGQSVREESTDDDAMLDAHAGKQDKILGFDIAQRGSQSAFMVSAVSPGSWATRHRIRVGNELVSIGDKSAKKLTLEEVKTMLSPDGEYELLRFKTFVVAMVALRNCRARRYVLLCHFFSFWHFAARTLQFSALPPNSKLLKDVERNEMPNWIREQICDLGYDEDVANKMANVLASFTRPVLMEMSYENIASVLTKAKIDESNAIAVAMGLFNRIQKGIAQPQPVQSDVPENVKAFARALDVAELKGQILKTAAGSFKLQDVSEIWDEKQFYVRGCYTEIADIMLKKKLKKKPP</sequence>
<feature type="compositionally biased region" description="Basic and acidic residues" evidence="1">
    <location>
        <begin position="576"/>
        <end position="589"/>
    </location>
</feature>
<dbReference type="SUPFAM" id="SSF50156">
    <property type="entry name" value="PDZ domain-like"/>
    <property type="match status" value="3"/>
</dbReference>
<accession>A0A1Q9DIX9</accession>
<keyword evidence="2" id="KW-0472">Membrane</keyword>
<feature type="transmembrane region" description="Helical" evidence="2">
    <location>
        <begin position="658"/>
        <end position="677"/>
    </location>
</feature>
<evidence type="ECO:0000256" key="1">
    <source>
        <dbReference type="SAM" id="MobiDB-lite"/>
    </source>
</evidence>
<dbReference type="OrthoDB" id="444486at2759"/>
<feature type="compositionally biased region" description="Basic and acidic residues" evidence="1">
    <location>
        <begin position="475"/>
        <end position="491"/>
    </location>
</feature>
<protein>
    <recommendedName>
        <fullName evidence="3">PDZ domain-containing protein</fullName>
    </recommendedName>
</protein>
<dbReference type="InterPro" id="IPR001478">
    <property type="entry name" value="PDZ"/>
</dbReference>